<comment type="subunit">
    <text evidence="3">Interacts with the flavoprotein subunit within the SDH catalytic dimer.</text>
</comment>
<keyword evidence="2 3" id="KW-0143">Chaperone</keyword>
<dbReference type="PANTHER" id="PTHR12469:SF2">
    <property type="entry name" value="SUCCINATE DEHYDROGENASE ASSEMBLY FACTOR 2, MITOCHONDRIAL"/>
    <property type="match status" value="1"/>
</dbReference>
<dbReference type="Gene3D" id="1.10.150.250">
    <property type="entry name" value="Flavinator of succinate dehydrogenase"/>
    <property type="match status" value="1"/>
</dbReference>
<dbReference type="PANTHER" id="PTHR12469">
    <property type="entry name" value="PROTEIN EMI5 HOMOLOG, MITOCHONDRIAL"/>
    <property type="match status" value="1"/>
</dbReference>
<evidence type="ECO:0000256" key="1">
    <source>
        <dbReference type="ARBA" id="ARBA00023128"/>
    </source>
</evidence>
<dbReference type="Pfam" id="PF03937">
    <property type="entry name" value="Sdh5"/>
    <property type="match status" value="1"/>
</dbReference>
<evidence type="ECO:0000256" key="2">
    <source>
        <dbReference type="ARBA" id="ARBA00023186"/>
    </source>
</evidence>
<evidence type="ECO:0000256" key="4">
    <source>
        <dbReference type="SAM" id="MobiDB-lite"/>
    </source>
</evidence>
<sequence>MFIRSLTPLARRSALSAQRCLSTTPAMRYAADPYPLPLSDPALASSASRSGGTDKPKEGEEWPLPEPLDRSHEDESALRARLVYQTRKRGTLETDLLLSTFARDQLATMSVDELKQFDKLLDEPDWDIFYWAVQKREPPPKWRDTELLAKLIKHARNEGKVVRMMPELMQRAPEQQ</sequence>
<reference evidence="5" key="1">
    <citation type="submission" date="2023-02" db="EMBL/GenBank/DDBJ databases">
        <title>Identification and recombinant expression of a fungal hydrolase from Papiliotrema laurentii that hydrolyzes apple cutin and clears colloidal polyester polyurethane.</title>
        <authorList>
            <consortium name="DOE Joint Genome Institute"/>
            <person name="Roman V.A."/>
            <person name="Bojanowski C."/>
            <person name="Crable B.R."/>
            <person name="Wagner D.N."/>
            <person name="Hung C.S."/>
            <person name="Nadeau L.J."/>
            <person name="Schratz L."/>
            <person name="Haridas S."/>
            <person name="Pangilinan J."/>
            <person name="Lipzen A."/>
            <person name="Na H."/>
            <person name="Yan M."/>
            <person name="Ng V."/>
            <person name="Grigoriev I.V."/>
            <person name="Spatafora J.W."/>
            <person name="Barlow D."/>
            <person name="Biffinger J."/>
            <person name="Kelley-Loughnane N."/>
            <person name="Varaljay V.A."/>
            <person name="Crookes-Goodson W.J."/>
        </authorList>
    </citation>
    <scope>NUCLEOTIDE SEQUENCE</scope>
    <source>
        <strain evidence="5">5307AH</strain>
    </source>
</reference>
<gene>
    <name evidence="5" type="ORF">DB88DRAFT_518796</name>
</gene>
<dbReference type="HAMAP" id="MF_03057">
    <property type="entry name" value="SDHAF2"/>
    <property type="match status" value="1"/>
</dbReference>
<proteinExistence type="inferred from homology"/>
<keyword evidence="1 3" id="KW-0496">Mitochondrion</keyword>
<dbReference type="InterPro" id="IPR005631">
    <property type="entry name" value="SDH"/>
</dbReference>
<dbReference type="AlphaFoldDB" id="A0AAD9CTT8"/>
<dbReference type="Proteomes" id="UP001182556">
    <property type="component" value="Unassembled WGS sequence"/>
</dbReference>
<evidence type="ECO:0000256" key="3">
    <source>
        <dbReference type="HAMAP-Rule" id="MF_03057"/>
    </source>
</evidence>
<keyword evidence="6" id="KW-1185">Reference proteome</keyword>
<comment type="subcellular location">
    <subcellularLocation>
        <location evidence="3">Mitochondrion matrix</location>
    </subcellularLocation>
</comment>
<dbReference type="GO" id="GO:0006121">
    <property type="term" value="P:mitochondrial electron transport, succinate to ubiquinone"/>
    <property type="evidence" value="ECO:0007669"/>
    <property type="project" value="UniProtKB-UniRule"/>
</dbReference>
<dbReference type="GO" id="GO:0034553">
    <property type="term" value="P:mitochondrial respiratory chain complex II assembly"/>
    <property type="evidence" value="ECO:0007669"/>
    <property type="project" value="TreeGrafter"/>
</dbReference>
<dbReference type="EMBL" id="JAODAN010000011">
    <property type="protein sequence ID" value="KAK1921380.1"/>
    <property type="molecule type" value="Genomic_DNA"/>
</dbReference>
<dbReference type="SUPFAM" id="SSF109910">
    <property type="entry name" value="YgfY-like"/>
    <property type="match status" value="1"/>
</dbReference>
<comment type="function">
    <text evidence="3">Plays an essential role in the assembly of succinate dehydrogenase (SDH), an enzyme complex (also referred to as respiratory complex II) that is a component of both the tricarboxylic acid (TCA) cycle and the mitochondrial electron transport chain, and which couples the oxidation of succinate to fumarate with the reduction of ubiquinone (coenzyme Q) to ubiquinol. Required for flavinylation (covalent attachment of FAD) of the flavoprotein subunit of the SDH catalytic dimer.</text>
</comment>
<dbReference type="FunFam" id="1.10.150.250:FF:000004">
    <property type="entry name" value="Succinate dehydrogenase assembly factor 2, mitochondrial"/>
    <property type="match status" value="1"/>
</dbReference>
<dbReference type="GO" id="GO:0006099">
    <property type="term" value="P:tricarboxylic acid cycle"/>
    <property type="evidence" value="ECO:0007669"/>
    <property type="project" value="TreeGrafter"/>
</dbReference>
<protein>
    <recommendedName>
        <fullName evidence="3">Succinate dehydrogenase assembly factor 2, mitochondrial</fullName>
        <shortName evidence="3">SDH assembly factor 2</shortName>
        <shortName evidence="3">SDHAF2</shortName>
    </recommendedName>
</protein>
<dbReference type="GO" id="GO:0005759">
    <property type="term" value="C:mitochondrial matrix"/>
    <property type="evidence" value="ECO:0007669"/>
    <property type="project" value="UniProtKB-SubCell"/>
</dbReference>
<organism evidence="5 6">
    <name type="scientific">Papiliotrema laurentii</name>
    <name type="common">Cryptococcus laurentii</name>
    <dbReference type="NCBI Taxonomy" id="5418"/>
    <lineage>
        <taxon>Eukaryota</taxon>
        <taxon>Fungi</taxon>
        <taxon>Dikarya</taxon>
        <taxon>Basidiomycota</taxon>
        <taxon>Agaricomycotina</taxon>
        <taxon>Tremellomycetes</taxon>
        <taxon>Tremellales</taxon>
        <taxon>Rhynchogastremaceae</taxon>
        <taxon>Papiliotrema</taxon>
    </lineage>
</organism>
<dbReference type="InterPro" id="IPR036714">
    <property type="entry name" value="SDH_sf"/>
</dbReference>
<dbReference type="InterPro" id="IPR028882">
    <property type="entry name" value="SDHAF2"/>
</dbReference>
<name>A0AAD9CTT8_PAPLA</name>
<comment type="caution">
    <text evidence="5">The sequence shown here is derived from an EMBL/GenBank/DDBJ whole genome shotgun (WGS) entry which is preliminary data.</text>
</comment>
<evidence type="ECO:0000313" key="6">
    <source>
        <dbReference type="Proteomes" id="UP001182556"/>
    </source>
</evidence>
<feature type="region of interest" description="Disordered" evidence="4">
    <location>
        <begin position="40"/>
        <end position="75"/>
    </location>
</feature>
<comment type="similarity">
    <text evidence="3">Belongs to the SDHAF2 family.</text>
</comment>
<evidence type="ECO:0000313" key="5">
    <source>
        <dbReference type="EMBL" id="KAK1921380.1"/>
    </source>
</evidence>
<accession>A0AAD9CTT8</accession>